<gene>
    <name evidence="1" type="ORF">HNQ79_004320</name>
</gene>
<protein>
    <submittedName>
        <fullName evidence="1">Uncharacterized protein</fullName>
    </submittedName>
</protein>
<evidence type="ECO:0000313" key="1">
    <source>
        <dbReference type="EMBL" id="MBB6437816.1"/>
    </source>
</evidence>
<proteinExistence type="predicted"/>
<dbReference type="EMBL" id="JACHEM010000011">
    <property type="protein sequence ID" value="MBB6437816.1"/>
    <property type="molecule type" value="Genomic_DNA"/>
</dbReference>
<evidence type="ECO:0000313" key="2">
    <source>
        <dbReference type="Proteomes" id="UP000540423"/>
    </source>
</evidence>
<dbReference type="Proteomes" id="UP000540423">
    <property type="component" value="Unassembled WGS sequence"/>
</dbReference>
<keyword evidence="2" id="KW-1185">Reference proteome</keyword>
<dbReference type="AlphaFoldDB" id="A0A7X0HHQ7"/>
<organism evidence="1 2">
    <name type="scientific">Streptomyces candidus</name>
    <dbReference type="NCBI Taxonomy" id="67283"/>
    <lineage>
        <taxon>Bacteria</taxon>
        <taxon>Bacillati</taxon>
        <taxon>Actinomycetota</taxon>
        <taxon>Actinomycetes</taxon>
        <taxon>Kitasatosporales</taxon>
        <taxon>Streptomycetaceae</taxon>
        <taxon>Streptomyces</taxon>
    </lineage>
</organism>
<comment type="caution">
    <text evidence="1">The sequence shown here is derived from an EMBL/GenBank/DDBJ whole genome shotgun (WGS) entry which is preliminary data.</text>
</comment>
<reference evidence="1 2" key="1">
    <citation type="submission" date="2020-08" db="EMBL/GenBank/DDBJ databases">
        <title>Genomic Encyclopedia of Type Strains, Phase IV (KMG-IV): sequencing the most valuable type-strain genomes for metagenomic binning, comparative biology and taxonomic classification.</title>
        <authorList>
            <person name="Goeker M."/>
        </authorList>
    </citation>
    <scope>NUCLEOTIDE SEQUENCE [LARGE SCALE GENOMIC DNA]</scope>
    <source>
        <strain evidence="1 2">DSM 40141</strain>
    </source>
</reference>
<sequence>MHQAQGEPKIMNLITDLLAGAFHFLGWLV</sequence>
<accession>A0A7X0HHQ7</accession>
<name>A0A7X0HHQ7_9ACTN</name>